<keyword evidence="2" id="KW-1185">Reference proteome</keyword>
<sequence length="147" mass="16443">MASHAILSDNVWNFGNLPFSSGVKANHYPPDIQARQVENIHVPTWAMMPMNTLAGASSVKDSISVIYHETKAMIASGIPADAVTGTDCNVAAIFDRNEYEKTSMLSQWAARIIYSVRHKSNDFTSLAACYLMWVLMRWMVNPRPDTY</sequence>
<dbReference type="RefSeq" id="XP_038748269.1">
    <property type="nucleotide sequence ID" value="XM_038886427.1"/>
</dbReference>
<dbReference type="GeneID" id="62159501"/>
<reference evidence="1" key="1">
    <citation type="submission" date="2020-03" db="EMBL/GenBank/DDBJ databases">
        <authorList>
            <person name="He L."/>
        </authorList>
    </citation>
    <scope>NUCLEOTIDE SEQUENCE</scope>
    <source>
        <strain evidence="1">CkLH20</strain>
    </source>
</reference>
<reference evidence="1" key="2">
    <citation type="submission" date="2020-11" db="EMBL/GenBank/DDBJ databases">
        <title>Whole genome sequencing of Colletotrichum sp.</title>
        <authorList>
            <person name="Li H."/>
        </authorList>
    </citation>
    <scope>NUCLEOTIDE SEQUENCE</scope>
    <source>
        <strain evidence="1">CkLH20</strain>
    </source>
</reference>
<dbReference type="AlphaFoldDB" id="A0A9P6I9H6"/>
<organism evidence="1 2">
    <name type="scientific">Colletotrichum karsti</name>
    <dbReference type="NCBI Taxonomy" id="1095194"/>
    <lineage>
        <taxon>Eukaryota</taxon>
        <taxon>Fungi</taxon>
        <taxon>Dikarya</taxon>
        <taxon>Ascomycota</taxon>
        <taxon>Pezizomycotina</taxon>
        <taxon>Sordariomycetes</taxon>
        <taxon>Hypocreomycetidae</taxon>
        <taxon>Glomerellales</taxon>
        <taxon>Glomerellaceae</taxon>
        <taxon>Colletotrichum</taxon>
        <taxon>Colletotrichum boninense species complex</taxon>
    </lineage>
</organism>
<gene>
    <name evidence="1" type="ORF">CkaCkLH20_03708</name>
</gene>
<evidence type="ECO:0000313" key="1">
    <source>
        <dbReference type="EMBL" id="KAF9878808.1"/>
    </source>
</evidence>
<proteinExistence type="predicted"/>
<dbReference type="OrthoDB" id="4161589at2759"/>
<name>A0A9P6I9H6_9PEZI</name>
<dbReference type="EMBL" id="JAATWM020000009">
    <property type="protein sequence ID" value="KAF9878808.1"/>
    <property type="molecule type" value="Genomic_DNA"/>
</dbReference>
<evidence type="ECO:0000313" key="2">
    <source>
        <dbReference type="Proteomes" id="UP000781932"/>
    </source>
</evidence>
<protein>
    <submittedName>
        <fullName evidence="1">Uncharacterized protein</fullName>
    </submittedName>
</protein>
<dbReference type="Proteomes" id="UP000781932">
    <property type="component" value="Unassembled WGS sequence"/>
</dbReference>
<accession>A0A9P6I9H6</accession>
<comment type="caution">
    <text evidence="1">The sequence shown here is derived from an EMBL/GenBank/DDBJ whole genome shotgun (WGS) entry which is preliminary data.</text>
</comment>